<dbReference type="GO" id="GO:0008933">
    <property type="term" value="F:peptidoglycan lytic transglycosylase activity"/>
    <property type="evidence" value="ECO:0007669"/>
    <property type="project" value="TreeGrafter"/>
</dbReference>
<proteinExistence type="predicted"/>
<dbReference type="SUPFAM" id="SSF50685">
    <property type="entry name" value="Barwin-like endoglucanases"/>
    <property type="match status" value="1"/>
</dbReference>
<dbReference type="Gene3D" id="2.40.240.50">
    <property type="entry name" value="Barwin-like endoglucanases"/>
    <property type="match status" value="1"/>
</dbReference>
<gene>
    <name evidence="7" type="ORF">G4V39_07810</name>
</gene>
<dbReference type="Pfam" id="PF03562">
    <property type="entry name" value="MltA"/>
    <property type="match status" value="1"/>
</dbReference>
<dbReference type="Pfam" id="PF06725">
    <property type="entry name" value="3D"/>
    <property type="match status" value="1"/>
</dbReference>
<name>A0A6G7PWW2_9BACT</name>
<dbReference type="KEGG" id="tav:G4V39_07810"/>
<keyword evidence="4" id="KW-0961">Cell wall biogenesis/degradation</keyword>
<evidence type="ECO:0000256" key="4">
    <source>
        <dbReference type="ARBA" id="ARBA00023316"/>
    </source>
</evidence>
<evidence type="ECO:0000313" key="8">
    <source>
        <dbReference type="Proteomes" id="UP000502179"/>
    </source>
</evidence>
<keyword evidence="8" id="KW-1185">Reference proteome</keyword>
<dbReference type="Proteomes" id="UP000502179">
    <property type="component" value="Chromosome"/>
</dbReference>
<dbReference type="GO" id="GO:0009254">
    <property type="term" value="P:peptidoglycan turnover"/>
    <property type="evidence" value="ECO:0007669"/>
    <property type="project" value="InterPro"/>
</dbReference>
<reference evidence="7 8" key="1">
    <citation type="submission" date="2020-02" db="EMBL/GenBank/DDBJ databases">
        <title>Genome analysis of Thermosulfuriphilus ammonigenes ST65T, an anaerobic thermophilic chemolithoautotrophic bacterium isolated from a deep-sea hydrothermal vent.</title>
        <authorList>
            <person name="Slobodkina G."/>
            <person name="Allioux M."/>
            <person name="Merkel A."/>
            <person name="Alain K."/>
            <person name="Jebbar M."/>
            <person name="Slobodkin A."/>
        </authorList>
    </citation>
    <scope>NUCLEOTIDE SEQUENCE [LARGE SCALE GENOMIC DNA]</scope>
    <source>
        <strain evidence="7 8">ST65</strain>
    </source>
</reference>
<dbReference type="SMART" id="SM00925">
    <property type="entry name" value="MltA"/>
    <property type="match status" value="1"/>
</dbReference>
<dbReference type="InterPro" id="IPR036908">
    <property type="entry name" value="RlpA-like_sf"/>
</dbReference>
<dbReference type="PIRSF" id="PIRSF019422">
    <property type="entry name" value="MltA"/>
    <property type="match status" value="1"/>
</dbReference>
<dbReference type="CDD" id="cd14485">
    <property type="entry name" value="mltA_like_LT_A"/>
    <property type="match status" value="1"/>
</dbReference>
<evidence type="ECO:0000256" key="5">
    <source>
        <dbReference type="ARBA" id="ARBA00030918"/>
    </source>
</evidence>
<feature type="domain" description="Lytic transglycosylase MltA" evidence="6">
    <location>
        <begin position="127"/>
        <end position="277"/>
    </location>
</feature>
<dbReference type="RefSeq" id="WP_166032397.1">
    <property type="nucleotide sequence ID" value="NZ_CP048877.1"/>
</dbReference>
<dbReference type="Gene3D" id="2.40.40.10">
    <property type="entry name" value="RlpA-like domain"/>
    <property type="match status" value="1"/>
</dbReference>
<dbReference type="GO" id="GO:0019867">
    <property type="term" value="C:outer membrane"/>
    <property type="evidence" value="ECO:0007669"/>
    <property type="project" value="InterPro"/>
</dbReference>
<dbReference type="InterPro" id="IPR026044">
    <property type="entry name" value="MltA"/>
</dbReference>
<sequence length="388" mass="43590">MRLARYRFFLLVGLVAALSLAVLFLPKLIKRPPYEPWPLKRLPLMKETEGLEAAISASLSYLQRLPPGRTFSSPIGPVSREQLLKTLNILAQASGLTPQEREVFLEKNLQAYRLRGDLLVTGYYEPLIKGDRRPSDLFSFPIYRCPDDLITVDLKAFGLKGKIFGRLQGRYLVPYYSREEIDIKGVLSARGLELFWLSDPLEAYFLQVQGSGVIELPGGERVRVHFACSNGRPYVSLAQILPASLNIKSLEEMKRYLRSLSDPLSVLAQNPRYVFFEEVSRGPLGSLGKVLVPERSVALDPRIFPPAAAFFLITRLPIVDEGDQLKGHRAFEFLVFNHDQGAAIKGPTRLDLFLGTGKMAGQIAGRLKAKGELFFLLAKEKVETKEER</sequence>
<evidence type="ECO:0000259" key="6">
    <source>
        <dbReference type="SMART" id="SM00925"/>
    </source>
</evidence>
<dbReference type="GO" id="GO:0009253">
    <property type="term" value="P:peptidoglycan catabolic process"/>
    <property type="evidence" value="ECO:0007669"/>
    <property type="project" value="TreeGrafter"/>
</dbReference>
<organism evidence="7 8">
    <name type="scientific">Thermosulfuriphilus ammonigenes</name>
    <dbReference type="NCBI Taxonomy" id="1936021"/>
    <lineage>
        <taxon>Bacteria</taxon>
        <taxon>Pseudomonadati</taxon>
        <taxon>Thermodesulfobacteriota</taxon>
        <taxon>Thermodesulfobacteria</taxon>
        <taxon>Thermodesulfobacteriales</taxon>
        <taxon>Thermodesulfobacteriaceae</taxon>
        <taxon>Thermosulfuriphilus</taxon>
    </lineage>
</organism>
<dbReference type="GO" id="GO:0071555">
    <property type="term" value="P:cell wall organization"/>
    <property type="evidence" value="ECO:0007669"/>
    <property type="project" value="UniProtKB-KW"/>
</dbReference>
<dbReference type="EC" id="4.2.2.n1" evidence="2"/>
<dbReference type="PANTHER" id="PTHR30124:SF0">
    <property type="entry name" value="MEMBRANE-BOUND LYTIC MUREIN TRANSGLYCOSYLASE A"/>
    <property type="match status" value="1"/>
</dbReference>
<dbReference type="PANTHER" id="PTHR30124">
    <property type="entry name" value="MEMBRANE-BOUND LYTIC MUREIN TRANSGLYCOSYLASE A"/>
    <property type="match status" value="1"/>
</dbReference>
<dbReference type="GO" id="GO:0004553">
    <property type="term" value="F:hydrolase activity, hydrolyzing O-glycosyl compounds"/>
    <property type="evidence" value="ECO:0007669"/>
    <property type="project" value="InterPro"/>
</dbReference>
<dbReference type="InterPro" id="IPR005300">
    <property type="entry name" value="MltA_B"/>
</dbReference>
<protein>
    <recommendedName>
        <fullName evidence="2">peptidoglycan lytic exotransglycosylase</fullName>
        <ecNumber evidence="2">4.2.2.n1</ecNumber>
    </recommendedName>
    <alternativeName>
        <fullName evidence="5">Murein hydrolase A</fullName>
    </alternativeName>
</protein>
<comment type="catalytic activity">
    <reaction evidence="1">
        <text>Exolytic cleavage of the (1-&gt;4)-beta-glycosidic linkage between N-acetylmuramic acid (MurNAc) and N-acetylglucosamine (GlcNAc) residues in peptidoglycan, from either the reducing or the non-reducing ends of the peptidoglycan chains, with concomitant formation of a 1,6-anhydrobond in the MurNAc residue.</text>
        <dbReference type="EC" id="4.2.2.n1"/>
    </reaction>
</comment>
<evidence type="ECO:0000313" key="7">
    <source>
        <dbReference type="EMBL" id="QIJ72179.1"/>
    </source>
</evidence>
<keyword evidence="3" id="KW-0456">Lyase</keyword>
<evidence type="ECO:0000256" key="2">
    <source>
        <dbReference type="ARBA" id="ARBA00012587"/>
    </source>
</evidence>
<evidence type="ECO:0000256" key="3">
    <source>
        <dbReference type="ARBA" id="ARBA00023239"/>
    </source>
</evidence>
<accession>A0A6G7PWW2</accession>
<dbReference type="EMBL" id="CP048877">
    <property type="protein sequence ID" value="QIJ72179.1"/>
    <property type="molecule type" value="Genomic_DNA"/>
</dbReference>
<dbReference type="AlphaFoldDB" id="A0A6G7PWW2"/>
<dbReference type="InterPro" id="IPR010611">
    <property type="entry name" value="3D_dom"/>
</dbReference>
<evidence type="ECO:0000256" key="1">
    <source>
        <dbReference type="ARBA" id="ARBA00001420"/>
    </source>
</evidence>
<dbReference type="CDD" id="cd14668">
    <property type="entry name" value="mlta_B"/>
    <property type="match status" value="1"/>
</dbReference>